<dbReference type="GO" id="GO:0005886">
    <property type="term" value="C:plasma membrane"/>
    <property type="evidence" value="ECO:0007669"/>
    <property type="project" value="UniProtKB-SubCell"/>
</dbReference>
<dbReference type="PANTHER" id="PTHR33269">
    <property type="entry name" value="NADH-UBIQUINONE OXIDOREDUCTASE CHAIN 6"/>
    <property type="match status" value="1"/>
</dbReference>
<reference evidence="3 4" key="1">
    <citation type="submission" date="2017-04" db="EMBL/GenBank/DDBJ databases">
        <title>Unexpected and diverse lifestyles within the genus Limnohabitans.</title>
        <authorList>
            <person name="Kasalicky V."/>
            <person name="Mehrshad M."/>
            <person name="Andrei S.-A."/>
            <person name="Salcher M."/>
            <person name="Kratochvilova H."/>
            <person name="Simek K."/>
            <person name="Ghai R."/>
        </authorList>
    </citation>
    <scope>NUCLEOTIDE SEQUENCE [LARGE SCALE GENOMIC DNA]</scope>
    <source>
        <strain evidence="3 4">MWH-C5</strain>
    </source>
</reference>
<dbReference type="InterPro" id="IPR042106">
    <property type="entry name" value="Nuo/plastoQ_OxRdtase_6_NuoJ"/>
</dbReference>
<feature type="transmembrane region" description="Helical" evidence="2">
    <location>
        <begin position="183"/>
        <end position="206"/>
    </location>
</feature>
<evidence type="ECO:0000256" key="1">
    <source>
        <dbReference type="ARBA" id="ARBA00005698"/>
    </source>
</evidence>
<comment type="function">
    <text evidence="2">NDH-1 shuttles electrons from NADH, via FMN and iron-sulfur (Fe-S) centers, to quinones in the respiratory chain. Couples the redox reaction to proton translocation (for every two electrons transferred, four hydrogen ions are translocated across the cytoplasmic membrane), and thus conserves the redox energy in a proton gradient.</text>
</comment>
<comment type="subcellular location">
    <subcellularLocation>
        <location evidence="2">Cell membrane</location>
        <topology evidence="2">Multi-pass membrane protein</topology>
    </subcellularLocation>
</comment>
<dbReference type="InterPro" id="IPR001457">
    <property type="entry name" value="NADH_UbQ/plastoQ_OxRdtase_su6"/>
</dbReference>
<dbReference type="Proteomes" id="UP000251341">
    <property type="component" value="Unassembled WGS sequence"/>
</dbReference>
<dbReference type="EC" id="7.1.1.-" evidence="2"/>
<keyword evidence="2" id="KW-1133">Transmembrane helix</keyword>
<keyword evidence="2" id="KW-1003">Cell membrane</keyword>
<dbReference type="Gene3D" id="1.20.120.1200">
    <property type="entry name" value="NADH-ubiquinone/plastoquinone oxidoreductase chain 6, subunit NuoJ"/>
    <property type="match status" value="1"/>
</dbReference>
<sequence length="251" mass="26539">MDVQSALFYAFSAVMLFASFRVITARNPVHAALYLVLAFFQASGIWMLLKAEFLSIALVLVYVGAVMVLFLFVVMMLDINIDSIRQGFWKHFPLAATVGAVIALELAGVLLGGFRISEPQKQLTAQIISPAAVTAVAPVDVASAAVDAASAALTTAAAADVGHVVVAQASNTKALGVLLYTEYLYPVQVAALILLVALIAAIALTLRARKDSKFQNAGDQVRVKARDRVTLVKMDAVKPVPAAPAAEETKA</sequence>
<keyword evidence="4" id="KW-1185">Reference proteome</keyword>
<name>A0A315EXZ8_9BURK</name>
<evidence type="ECO:0000313" key="3">
    <source>
        <dbReference type="EMBL" id="PUE60844.1"/>
    </source>
</evidence>
<dbReference type="AlphaFoldDB" id="A0A315EXZ8"/>
<feature type="transmembrane region" description="Helical" evidence="2">
    <location>
        <begin position="91"/>
        <end position="114"/>
    </location>
</feature>
<keyword evidence="2" id="KW-0520">NAD</keyword>
<evidence type="ECO:0000313" key="4">
    <source>
        <dbReference type="Proteomes" id="UP000251341"/>
    </source>
</evidence>
<keyword evidence="2" id="KW-0472">Membrane</keyword>
<comment type="caution">
    <text evidence="3">The sequence shown here is derived from an EMBL/GenBank/DDBJ whole genome shotgun (WGS) entry which is preliminary data.</text>
</comment>
<keyword evidence="2" id="KW-0812">Transmembrane</keyword>
<feature type="transmembrane region" description="Helical" evidence="2">
    <location>
        <begin position="55"/>
        <end position="79"/>
    </location>
</feature>
<proteinExistence type="inferred from homology"/>
<dbReference type="PANTHER" id="PTHR33269:SF17">
    <property type="entry name" value="NADH-UBIQUINONE OXIDOREDUCTASE CHAIN 6"/>
    <property type="match status" value="1"/>
</dbReference>
<keyword evidence="2" id="KW-0874">Quinone</keyword>
<dbReference type="GO" id="GO:0048038">
    <property type="term" value="F:quinone binding"/>
    <property type="evidence" value="ECO:0007669"/>
    <property type="project" value="UniProtKB-UniRule"/>
</dbReference>
<comment type="similarity">
    <text evidence="1 2">Belongs to the complex I subunit 6 family.</text>
</comment>
<dbReference type="NCBIfam" id="NF005164">
    <property type="entry name" value="PRK06638.1-4"/>
    <property type="match status" value="1"/>
</dbReference>
<feature type="transmembrane region" description="Helical" evidence="2">
    <location>
        <begin position="6"/>
        <end position="24"/>
    </location>
</feature>
<comment type="catalytic activity">
    <reaction evidence="2">
        <text>a quinone + NADH + 5 H(+)(in) = a quinol + NAD(+) + 4 H(+)(out)</text>
        <dbReference type="Rhea" id="RHEA:57888"/>
        <dbReference type="ChEBI" id="CHEBI:15378"/>
        <dbReference type="ChEBI" id="CHEBI:24646"/>
        <dbReference type="ChEBI" id="CHEBI:57540"/>
        <dbReference type="ChEBI" id="CHEBI:57945"/>
        <dbReference type="ChEBI" id="CHEBI:132124"/>
    </reaction>
</comment>
<gene>
    <name evidence="3" type="ORF">B9Z44_11250</name>
</gene>
<keyword evidence="3" id="KW-0830">Ubiquinone</keyword>
<organism evidence="3 4">
    <name type="scientific">Limnohabitans curvus</name>
    <dbReference type="NCBI Taxonomy" id="323423"/>
    <lineage>
        <taxon>Bacteria</taxon>
        <taxon>Pseudomonadati</taxon>
        <taxon>Pseudomonadota</taxon>
        <taxon>Betaproteobacteria</taxon>
        <taxon>Burkholderiales</taxon>
        <taxon>Comamonadaceae</taxon>
        <taxon>Limnohabitans</taxon>
    </lineage>
</organism>
<dbReference type="GO" id="GO:0008137">
    <property type="term" value="F:NADH dehydrogenase (ubiquinone) activity"/>
    <property type="evidence" value="ECO:0007669"/>
    <property type="project" value="UniProtKB-UniRule"/>
</dbReference>
<dbReference type="Pfam" id="PF00499">
    <property type="entry name" value="Oxidored_q3"/>
    <property type="match status" value="1"/>
</dbReference>
<dbReference type="EMBL" id="NESP01000001">
    <property type="protein sequence ID" value="PUE60844.1"/>
    <property type="molecule type" value="Genomic_DNA"/>
</dbReference>
<accession>A0A315EXZ8</accession>
<dbReference type="RefSeq" id="WP_108402479.1">
    <property type="nucleotide sequence ID" value="NZ_NESP01000001.1"/>
</dbReference>
<feature type="transmembrane region" description="Helical" evidence="2">
    <location>
        <begin position="31"/>
        <end position="49"/>
    </location>
</feature>
<evidence type="ECO:0000256" key="2">
    <source>
        <dbReference type="RuleBase" id="RU004429"/>
    </source>
</evidence>
<protein>
    <recommendedName>
        <fullName evidence="2">NADH-quinone oxidoreductase subunit J</fullName>
        <ecNumber evidence="2">7.1.1.-</ecNumber>
    </recommendedName>
</protein>